<dbReference type="STRING" id="358681.BBR47_51530"/>
<reference evidence="3 4" key="1">
    <citation type="submission" date="2005-03" db="EMBL/GenBank/DDBJ databases">
        <title>Brevibacillus brevis strain 47, complete genome.</title>
        <authorList>
            <person name="Hosoyama A."/>
            <person name="Yamada R."/>
            <person name="Hongo Y."/>
            <person name="Terui Y."/>
            <person name="Ankai A."/>
            <person name="Masuyama W."/>
            <person name="Sekiguchi M."/>
            <person name="Takeda T."/>
            <person name="Asano K."/>
            <person name="Ohji S."/>
            <person name="Ichikawa N."/>
            <person name="Narita S."/>
            <person name="Aoki N."/>
            <person name="Miura H."/>
            <person name="Matsushita S."/>
            <person name="Sekigawa T."/>
            <person name="Yamagata H."/>
            <person name="Yoshikawa H."/>
            <person name="Udaka S."/>
            <person name="Tanikawa S."/>
            <person name="Fujita N."/>
        </authorList>
    </citation>
    <scope>NUCLEOTIDE SEQUENCE [LARGE SCALE GENOMIC DNA]</scope>
    <source>
        <strain evidence="4">47 / JCM 6285 / NBRC 100599</strain>
    </source>
</reference>
<dbReference type="RefSeq" id="WP_015893383.1">
    <property type="nucleotide sequence ID" value="NC_012491.1"/>
</dbReference>
<keyword evidence="4" id="KW-1185">Reference proteome</keyword>
<evidence type="ECO:0000259" key="2">
    <source>
        <dbReference type="Pfam" id="PF16244"/>
    </source>
</evidence>
<sequence length="566" mass="63900">MKLNSSMMTVIAACLLASAPAWTPYQPTVQAASDVKKAASQKNDYSQDVQNSLDKLFEAIPELKGYRLIDKHYEEDSFRGYPSPIWSLHFTNRPKTDEKKEYDAYSSVSLELDAQTGRLLFMDIKNPAWASADYPEEKLAREKASTFIEDLFGTEAKQLKAVQSLNRGKAGSGDGKGNKLEWARSTVKYHSLINDLPLSNNSISVSVDHAGHIIRYEAYHFIDPSKVNWPDPKKAITLEEASKIYKDKLKMDLVYVWEQPISYAQNGKPAEKKPMLIYQLNTIGWIDALTGKVTGEETEMAGESVHVKGEGKSIKIASREQGEKWLKTQFGIDVSGATFEYDDHKDNLLEGLQTIESYRWINDSNKGTPAFEMVSLITDEQSDRLIDFDLNFPDERKTEQKISVEEAKKKAIAALVPYLDPALTELTLIVESPEEDIPEWVDKNKLHKEEDKAYSFTFLAKRNGIEVSDELYMVGIDKATGTITELNLHPLNPGVSVTLPDSKKIISAAEAKETIQQEIDLELVYVWEQYDGQRAPEPQLVYQQKWKNGYSFIDASTGKLVKVSRQ</sequence>
<evidence type="ECO:0000256" key="1">
    <source>
        <dbReference type="SAM" id="SignalP"/>
    </source>
</evidence>
<dbReference type="KEGG" id="bbe:BBR47_51530"/>
<evidence type="ECO:0000313" key="4">
    <source>
        <dbReference type="Proteomes" id="UP000001877"/>
    </source>
</evidence>
<feature type="domain" description="YcdB/YcdC repeated" evidence="2">
    <location>
        <begin position="369"/>
        <end position="485"/>
    </location>
</feature>
<accession>C0Z5M4</accession>
<dbReference type="EMBL" id="AP008955">
    <property type="protein sequence ID" value="BAH46130.1"/>
    <property type="molecule type" value="Genomic_DNA"/>
</dbReference>
<dbReference type="AlphaFoldDB" id="C0Z5M4"/>
<dbReference type="Proteomes" id="UP000001877">
    <property type="component" value="Chromosome"/>
</dbReference>
<organism evidence="3 4">
    <name type="scientific">Brevibacillus brevis (strain 47 / JCM 6285 / NBRC 100599)</name>
    <dbReference type="NCBI Taxonomy" id="358681"/>
    <lineage>
        <taxon>Bacteria</taxon>
        <taxon>Bacillati</taxon>
        <taxon>Bacillota</taxon>
        <taxon>Bacilli</taxon>
        <taxon>Bacillales</taxon>
        <taxon>Paenibacillaceae</taxon>
        <taxon>Brevibacillus</taxon>
    </lineage>
</organism>
<feature type="chain" id="PRO_5038352725" description="YcdB/YcdC repeated domain-containing protein" evidence="1">
    <location>
        <begin position="24"/>
        <end position="566"/>
    </location>
</feature>
<name>C0Z5M4_BREBN</name>
<dbReference type="eggNOG" id="ENOG502Z8UD">
    <property type="taxonomic scope" value="Bacteria"/>
</dbReference>
<gene>
    <name evidence="3" type="ordered locus">BBR47_51530</name>
</gene>
<dbReference type="Pfam" id="PF16244">
    <property type="entry name" value="DUF4901"/>
    <property type="match status" value="2"/>
</dbReference>
<proteinExistence type="predicted"/>
<feature type="domain" description="YcdB/YcdC repeated" evidence="2">
    <location>
        <begin position="85"/>
        <end position="219"/>
    </location>
</feature>
<dbReference type="InterPro" id="IPR032599">
    <property type="entry name" value="YcdB/YcdC_rep_domain"/>
</dbReference>
<protein>
    <recommendedName>
        <fullName evidence="2">YcdB/YcdC repeated domain-containing protein</fullName>
    </recommendedName>
</protein>
<dbReference type="HOGENOM" id="CLU_033979_0_0_9"/>
<evidence type="ECO:0000313" key="3">
    <source>
        <dbReference type="EMBL" id="BAH46130.1"/>
    </source>
</evidence>
<feature type="signal peptide" evidence="1">
    <location>
        <begin position="1"/>
        <end position="23"/>
    </location>
</feature>
<keyword evidence="1" id="KW-0732">Signal</keyword>